<proteinExistence type="inferred from homology"/>
<organism evidence="5 6">
    <name type="scientific">Streptomyces luteoverticillatus</name>
    <name type="common">Streptoverticillium luteoverticillatus</name>
    <dbReference type="NCBI Taxonomy" id="66425"/>
    <lineage>
        <taxon>Bacteria</taxon>
        <taxon>Bacillati</taxon>
        <taxon>Actinomycetota</taxon>
        <taxon>Actinomycetes</taxon>
        <taxon>Kitasatosporales</taxon>
        <taxon>Streptomycetaceae</taxon>
        <taxon>Streptomyces</taxon>
    </lineage>
</organism>
<dbReference type="Gene3D" id="3.40.190.10">
    <property type="entry name" value="Periplasmic binding protein-like II"/>
    <property type="match status" value="2"/>
</dbReference>
<comment type="similarity">
    <text evidence="1">Belongs to the bacterial solute-binding protein 1 family.</text>
</comment>
<reference evidence="5 6" key="1">
    <citation type="submission" date="2018-12" db="EMBL/GenBank/DDBJ databases">
        <title>The whole draft genome of Streptomyce luteoverticillatus CGMCC 15060.</title>
        <authorList>
            <person name="Feng Z."/>
            <person name="Chen G."/>
            <person name="Zhang J."/>
            <person name="Zhu H."/>
            <person name="Yu X."/>
            <person name="Zhang W."/>
            <person name="Zhang X."/>
        </authorList>
    </citation>
    <scope>NUCLEOTIDE SEQUENCE [LARGE SCALE GENOMIC DNA]</scope>
    <source>
        <strain evidence="5 6">CGMCC 15060</strain>
    </source>
</reference>
<dbReference type="RefSeq" id="WP_126914369.1">
    <property type="nucleotide sequence ID" value="NZ_CP034587.1"/>
</dbReference>
<evidence type="ECO:0000256" key="3">
    <source>
        <dbReference type="ARBA" id="ARBA00022729"/>
    </source>
</evidence>
<dbReference type="PANTHER" id="PTHR30061:SF50">
    <property type="entry name" value="MALTOSE_MALTODEXTRIN-BINDING PERIPLASMIC PROTEIN"/>
    <property type="match status" value="1"/>
</dbReference>
<dbReference type="EMBL" id="CP034587">
    <property type="protein sequence ID" value="AZQ71816.1"/>
    <property type="molecule type" value="Genomic_DNA"/>
</dbReference>
<dbReference type="GO" id="GO:0015768">
    <property type="term" value="P:maltose transport"/>
    <property type="evidence" value="ECO:0007669"/>
    <property type="project" value="TreeGrafter"/>
</dbReference>
<sequence>MAWRTLVLVVAGAVLCAVGACAPRTPAGGPGGDRATGTLRVWLFREVDNAPKAAVVDEAVAAFEKTHRGVRAEVTYIPVETRAQRIKAAFNDPRSAPDVVEYGNTDTAGYVRDGGLADLTADLAAWDDARALDPAAKRSVTVDGKLYGAPLLVGVRALYYRTDVFRELGLRPPATLDELAATARRVHAARPGLYGLAVGGAYTYAALPFVWAHGGDVAERKGRSYEATVDDPAARRGITAYTSLFGDHNCPASRCARMTGNDTVQAFASGKAAMAIAGDFSHQAMENGKVKGAYAVVPLPGTREGRIAPAFAGGNNLGVLRSSTHRTLAVDLLKTLAGKRTQARLFDAMGFLPAFTDVRAEAARKRPFVEPFVRTLAAGARSVPVTPAWAAIDAGQVLPTLLQEVVSGREDVDAATAGAARKMNAAFRKNGLRS</sequence>
<dbReference type="PANTHER" id="PTHR30061">
    <property type="entry name" value="MALTOSE-BINDING PERIPLASMIC PROTEIN"/>
    <property type="match status" value="1"/>
</dbReference>
<dbReference type="Pfam" id="PF13416">
    <property type="entry name" value="SBP_bac_8"/>
    <property type="match status" value="1"/>
</dbReference>
<protein>
    <submittedName>
        <fullName evidence="5">Extracellular solute-binding protein</fullName>
    </submittedName>
</protein>
<dbReference type="GO" id="GO:1901982">
    <property type="term" value="F:maltose binding"/>
    <property type="evidence" value="ECO:0007669"/>
    <property type="project" value="TreeGrafter"/>
</dbReference>
<evidence type="ECO:0000256" key="1">
    <source>
        <dbReference type="ARBA" id="ARBA00008520"/>
    </source>
</evidence>
<keyword evidence="3 4" id="KW-0732">Signal</keyword>
<dbReference type="SUPFAM" id="SSF53850">
    <property type="entry name" value="Periplasmic binding protein-like II"/>
    <property type="match status" value="1"/>
</dbReference>
<keyword evidence="6" id="KW-1185">Reference proteome</keyword>
<evidence type="ECO:0000313" key="6">
    <source>
        <dbReference type="Proteomes" id="UP000267900"/>
    </source>
</evidence>
<keyword evidence="2" id="KW-0813">Transport</keyword>
<evidence type="ECO:0000256" key="2">
    <source>
        <dbReference type="ARBA" id="ARBA00022448"/>
    </source>
</evidence>
<dbReference type="OrthoDB" id="9780991at2"/>
<evidence type="ECO:0000256" key="4">
    <source>
        <dbReference type="SAM" id="SignalP"/>
    </source>
</evidence>
<feature type="chain" id="PRO_5019306775" evidence="4">
    <location>
        <begin position="23"/>
        <end position="434"/>
    </location>
</feature>
<name>A0A3S9PHK0_STRLT</name>
<dbReference type="GO" id="GO:0055052">
    <property type="term" value="C:ATP-binding cassette (ABC) transporter complex, substrate-binding subunit-containing"/>
    <property type="evidence" value="ECO:0007669"/>
    <property type="project" value="TreeGrafter"/>
</dbReference>
<feature type="signal peptide" evidence="4">
    <location>
        <begin position="1"/>
        <end position="22"/>
    </location>
</feature>
<dbReference type="Proteomes" id="UP000267900">
    <property type="component" value="Chromosome"/>
</dbReference>
<evidence type="ECO:0000313" key="5">
    <source>
        <dbReference type="EMBL" id="AZQ71816.1"/>
    </source>
</evidence>
<dbReference type="PROSITE" id="PS51257">
    <property type="entry name" value="PROKAR_LIPOPROTEIN"/>
    <property type="match status" value="1"/>
</dbReference>
<accession>A0A3S9PHK0</accession>
<gene>
    <name evidence="5" type="ORF">EKH77_11890</name>
</gene>
<dbReference type="AlphaFoldDB" id="A0A3S9PHK0"/>
<dbReference type="InterPro" id="IPR006059">
    <property type="entry name" value="SBP"/>
</dbReference>
<dbReference type="GO" id="GO:0042956">
    <property type="term" value="P:maltodextrin transmembrane transport"/>
    <property type="evidence" value="ECO:0007669"/>
    <property type="project" value="TreeGrafter"/>
</dbReference>